<dbReference type="GO" id="GO:0016747">
    <property type="term" value="F:acyltransferase activity, transferring groups other than amino-acyl groups"/>
    <property type="evidence" value="ECO:0007669"/>
    <property type="project" value="InterPro"/>
</dbReference>
<comment type="caution">
    <text evidence="2">The sequence shown here is derived from an EMBL/GenBank/DDBJ whole genome shotgun (WGS) entry which is preliminary data.</text>
</comment>
<name>A0A9X2D660_9ACTN</name>
<gene>
    <name evidence="2" type="ORF">M8330_07215</name>
</gene>
<sequence length="164" mass="17985">MNTQETLCSQEPTFLPLESEDGPLLQAIYDRTPRLEDLFETVGAADAQSTYMALPEGLSFDNKYLVGAWVDGELAGAADVITSYPTPENATCGLLLIDVGQRGKGVGTALLAHVEEVVRQRGARTLTMLVQCRNILGGEFLSRRRYAQVDDNLGRVIPYRKPLI</sequence>
<reference evidence="2" key="1">
    <citation type="submission" date="2022-05" db="EMBL/GenBank/DDBJ databases">
        <authorList>
            <person name="Tuo L."/>
        </authorList>
    </citation>
    <scope>NUCLEOTIDE SEQUENCE</scope>
    <source>
        <strain evidence="2">BSK12Z-4</strain>
    </source>
</reference>
<dbReference type="Pfam" id="PF00583">
    <property type="entry name" value="Acetyltransf_1"/>
    <property type="match status" value="1"/>
</dbReference>
<dbReference type="RefSeq" id="WP_250826767.1">
    <property type="nucleotide sequence ID" value="NZ_JAMOIL010000008.1"/>
</dbReference>
<dbReference type="AlphaFoldDB" id="A0A9X2D660"/>
<evidence type="ECO:0000313" key="2">
    <source>
        <dbReference type="EMBL" id="MCM0620083.1"/>
    </source>
</evidence>
<evidence type="ECO:0000259" key="1">
    <source>
        <dbReference type="PROSITE" id="PS51186"/>
    </source>
</evidence>
<evidence type="ECO:0000313" key="3">
    <source>
        <dbReference type="Proteomes" id="UP001139485"/>
    </source>
</evidence>
<organism evidence="2 3">
    <name type="scientific">Nocardioides bruguierae</name>
    <dbReference type="NCBI Taxonomy" id="2945102"/>
    <lineage>
        <taxon>Bacteria</taxon>
        <taxon>Bacillati</taxon>
        <taxon>Actinomycetota</taxon>
        <taxon>Actinomycetes</taxon>
        <taxon>Propionibacteriales</taxon>
        <taxon>Nocardioidaceae</taxon>
        <taxon>Nocardioides</taxon>
    </lineage>
</organism>
<keyword evidence="3" id="KW-1185">Reference proteome</keyword>
<dbReference type="EMBL" id="JAMOIL010000008">
    <property type="protein sequence ID" value="MCM0620083.1"/>
    <property type="molecule type" value="Genomic_DNA"/>
</dbReference>
<dbReference type="InterPro" id="IPR000182">
    <property type="entry name" value="GNAT_dom"/>
</dbReference>
<proteinExistence type="predicted"/>
<feature type="domain" description="N-acetyltransferase" evidence="1">
    <location>
        <begin position="12"/>
        <end position="164"/>
    </location>
</feature>
<protein>
    <submittedName>
        <fullName evidence="2">GNAT family N-acetyltransferase</fullName>
    </submittedName>
</protein>
<dbReference type="SUPFAM" id="SSF55729">
    <property type="entry name" value="Acyl-CoA N-acyltransferases (Nat)"/>
    <property type="match status" value="1"/>
</dbReference>
<dbReference type="PROSITE" id="PS51186">
    <property type="entry name" value="GNAT"/>
    <property type="match status" value="1"/>
</dbReference>
<dbReference type="Gene3D" id="3.40.630.30">
    <property type="match status" value="1"/>
</dbReference>
<dbReference type="InterPro" id="IPR016181">
    <property type="entry name" value="Acyl_CoA_acyltransferase"/>
</dbReference>
<dbReference type="Proteomes" id="UP001139485">
    <property type="component" value="Unassembled WGS sequence"/>
</dbReference>
<dbReference type="CDD" id="cd04301">
    <property type="entry name" value="NAT_SF"/>
    <property type="match status" value="1"/>
</dbReference>
<accession>A0A9X2D660</accession>